<evidence type="ECO:0000256" key="1">
    <source>
        <dbReference type="ARBA" id="ARBA00022723"/>
    </source>
</evidence>
<dbReference type="GO" id="GO:0008783">
    <property type="term" value="F:agmatinase activity"/>
    <property type="evidence" value="ECO:0007669"/>
    <property type="project" value="TreeGrafter"/>
</dbReference>
<dbReference type="PANTHER" id="PTHR11358:SF35">
    <property type="entry name" value="FORMIMIDOYLGLUTAMASE"/>
    <property type="match status" value="1"/>
</dbReference>
<keyword evidence="7" id="KW-1185">Reference proteome</keyword>
<dbReference type="AlphaFoldDB" id="A0A506PH47"/>
<dbReference type="InterPro" id="IPR006035">
    <property type="entry name" value="Ureohydrolase"/>
</dbReference>
<dbReference type="SUPFAM" id="SSF52768">
    <property type="entry name" value="Arginase/deacetylase"/>
    <property type="match status" value="1"/>
</dbReference>
<keyword evidence="4" id="KW-0464">Manganese</keyword>
<evidence type="ECO:0000256" key="2">
    <source>
        <dbReference type="ARBA" id="ARBA00022801"/>
    </source>
</evidence>
<gene>
    <name evidence="6" type="ORF">FJ651_12655</name>
</gene>
<accession>A0A506PH47</accession>
<evidence type="ECO:0000256" key="3">
    <source>
        <dbReference type="ARBA" id="ARBA00022808"/>
    </source>
</evidence>
<name>A0A506PH47_9FLAO</name>
<sequence>MEHLKYLTQTELDSLVIKRPNETKFGEHIQLVPQITSIYEEILNLDVSFVIFGVQEDIGVFANGGIQGTYNAWPIVLNSLLNIQSNKFLKAKGIALLGCLDYSNLQEKITGLEQNNPKDLSKARKKVGQIDRDVTFLVSQIIKAGKVPIVIGGGHNNAYGCIKGTALALGHPINVINFDAHTDFRAEEGRHSGNGFSYAYAEGFLNKYFIFGLHENYTSNNILKTIKRIKSIDFNTYEEVRVRKETSFNSELKRALNHVNSQTYGIELDLDAVRHINSSAQTPSGYSSDKARCFLSFMGQNPNAGYLHICEGIPDEANEALLGKFVSYLITDFIKAHSKLES</sequence>
<dbReference type="InterPro" id="IPR023696">
    <property type="entry name" value="Ureohydrolase_dom_sf"/>
</dbReference>
<dbReference type="CDD" id="cd09988">
    <property type="entry name" value="Formimidoylglutamase"/>
    <property type="match status" value="1"/>
</dbReference>
<dbReference type="PANTHER" id="PTHR11358">
    <property type="entry name" value="ARGINASE/AGMATINASE"/>
    <property type="match status" value="1"/>
</dbReference>
<comment type="caution">
    <text evidence="6">The sequence shown here is derived from an EMBL/GenBank/DDBJ whole genome shotgun (WGS) entry which is preliminary data.</text>
</comment>
<proteinExistence type="inferred from homology"/>
<organism evidence="6 7">
    <name type="scientific">Paucihalobacter ruber</name>
    <dbReference type="NCBI Taxonomy" id="2567861"/>
    <lineage>
        <taxon>Bacteria</taxon>
        <taxon>Pseudomonadati</taxon>
        <taxon>Bacteroidota</taxon>
        <taxon>Flavobacteriia</taxon>
        <taxon>Flavobacteriales</taxon>
        <taxon>Flavobacteriaceae</taxon>
        <taxon>Paucihalobacter</taxon>
    </lineage>
</organism>
<dbReference type="RefSeq" id="WP_140990902.1">
    <property type="nucleotide sequence ID" value="NZ_VHIQ01000006.1"/>
</dbReference>
<dbReference type="GO" id="GO:0046872">
    <property type="term" value="F:metal ion binding"/>
    <property type="evidence" value="ECO:0007669"/>
    <property type="project" value="UniProtKB-KW"/>
</dbReference>
<dbReference type="Gene3D" id="3.40.800.10">
    <property type="entry name" value="Ureohydrolase domain"/>
    <property type="match status" value="1"/>
</dbReference>
<dbReference type="EMBL" id="VHIQ01000006">
    <property type="protein sequence ID" value="TPV32407.1"/>
    <property type="molecule type" value="Genomic_DNA"/>
</dbReference>
<dbReference type="PROSITE" id="PS51409">
    <property type="entry name" value="ARGINASE_2"/>
    <property type="match status" value="1"/>
</dbReference>
<reference evidence="6 7" key="1">
    <citation type="submission" date="2019-06" db="EMBL/GenBank/DDBJ databases">
        <title>Flavobacteriaceae Paucihalobacterium erythroidium CWB-1, complete genome.</title>
        <authorList>
            <person name="Wu S."/>
        </authorList>
    </citation>
    <scope>NUCLEOTIDE SEQUENCE [LARGE SCALE GENOMIC DNA]</scope>
    <source>
        <strain evidence="6 7">CWB-1</strain>
    </source>
</reference>
<keyword evidence="3" id="KW-0369">Histidine metabolism</keyword>
<evidence type="ECO:0000313" key="7">
    <source>
        <dbReference type="Proteomes" id="UP000317332"/>
    </source>
</evidence>
<dbReference type="GO" id="GO:0006547">
    <property type="term" value="P:L-histidine metabolic process"/>
    <property type="evidence" value="ECO:0007669"/>
    <property type="project" value="UniProtKB-KW"/>
</dbReference>
<dbReference type="GO" id="GO:0033389">
    <property type="term" value="P:putrescine biosynthetic process from arginine, via agmatine"/>
    <property type="evidence" value="ECO:0007669"/>
    <property type="project" value="TreeGrafter"/>
</dbReference>
<dbReference type="OrthoDB" id="9788689at2"/>
<keyword evidence="2" id="KW-0378">Hydrolase</keyword>
<keyword evidence="1" id="KW-0479">Metal-binding</keyword>
<evidence type="ECO:0000256" key="5">
    <source>
        <dbReference type="PROSITE-ProRule" id="PRU00742"/>
    </source>
</evidence>
<evidence type="ECO:0000256" key="4">
    <source>
        <dbReference type="ARBA" id="ARBA00023211"/>
    </source>
</evidence>
<dbReference type="Pfam" id="PF00491">
    <property type="entry name" value="Arginase"/>
    <property type="match status" value="1"/>
</dbReference>
<dbReference type="Proteomes" id="UP000317332">
    <property type="component" value="Unassembled WGS sequence"/>
</dbReference>
<evidence type="ECO:0000313" key="6">
    <source>
        <dbReference type="EMBL" id="TPV32407.1"/>
    </source>
</evidence>
<protein>
    <submittedName>
        <fullName evidence="6">Formimidoylglutamase</fullName>
    </submittedName>
</protein>
<comment type="similarity">
    <text evidence="5">Belongs to the arginase family.</text>
</comment>